<dbReference type="PANTHER" id="PTHR43085">
    <property type="entry name" value="HEXOKINASE FAMILY MEMBER"/>
    <property type="match status" value="1"/>
</dbReference>
<dbReference type="Gene3D" id="3.40.1190.20">
    <property type="match status" value="1"/>
</dbReference>
<keyword evidence="9" id="KW-1185">Reference proteome</keyword>
<dbReference type="InterPro" id="IPR029056">
    <property type="entry name" value="Ribokinase-like"/>
</dbReference>
<dbReference type="InterPro" id="IPR050306">
    <property type="entry name" value="PfkB_Carbo_kinase"/>
</dbReference>
<evidence type="ECO:0000256" key="1">
    <source>
        <dbReference type="ARBA" id="ARBA00010688"/>
    </source>
</evidence>
<protein>
    <submittedName>
        <fullName evidence="8">Fructokinase</fullName>
        <ecNumber evidence="8">2.7.1.4</ecNumber>
    </submittedName>
</protein>
<evidence type="ECO:0000313" key="9">
    <source>
        <dbReference type="Proteomes" id="UP000802392"/>
    </source>
</evidence>
<keyword evidence="4" id="KW-0418">Kinase</keyword>
<comment type="caution">
    <text evidence="8">The sequence shown here is derived from an EMBL/GenBank/DDBJ whole genome shotgun (WGS) entry which is preliminary data.</text>
</comment>
<proteinExistence type="inferred from homology"/>
<dbReference type="CDD" id="cd01167">
    <property type="entry name" value="bac_FRK"/>
    <property type="match status" value="1"/>
</dbReference>
<dbReference type="Pfam" id="PF00294">
    <property type="entry name" value="PfkB"/>
    <property type="match status" value="1"/>
</dbReference>
<dbReference type="EMBL" id="JAAOZD010000004">
    <property type="protein sequence ID" value="NIJ02096.1"/>
    <property type="molecule type" value="Genomic_DNA"/>
</dbReference>
<keyword evidence="2 8" id="KW-0808">Transferase</keyword>
<dbReference type="PANTHER" id="PTHR43085:SF1">
    <property type="entry name" value="PSEUDOURIDINE KINASE-RELATED"/>
    <property type="match status" value="1"/>
</dbReference>
<feature type="region of interest" description="Disordered" evidence="6">
    <location>
        <begin position="305"/>
        <end position="340"/>
    </location>
</feature>
<dbReference type="PROSITE" id="PS00583">
    <property type="entry name" value="PFKB_KINASES_1"/>
    <property type="match status" value="1"/>
</dbReference>
<dbReference type="PROSITE" id="PS00584">
    <property type="entry name" value="PFKB_KINASES_2"/>
    <property type="match status" value="1"/>
</dbReference>
<gene>
    <name evidence="8" type="ORF">FHR86_002428</name>
</gene>
<organism evidence="8 9">
    <name type="scientific">Paenarthrobacter ilicis</name>
    <dbReference type="NCBI Taxonomy" id="43665"/>
    <lineage>
        <taxon>Bacteria</taxon>
        <taxon>Bacillati</taxon>
        <taxon>Actinomycetota</taxon>
        <taxon>Actinomycetes</taxon>
        <taxon>Micrococcales</taxon>
        <taxon>Micrococcaceae</taxon>
        <taxon>Paenarthrobacter</taxon>
    </lineage>
</organism>
<accession>A0ABX0TJW8</accession>
<evidence type="ECO:0000313" key="8">
    <source>
        <dbReference type="EMBL" id="NIJ02096.1"/>
    </source>
</evidence>
<name>A0ABX0TJW8_9MICC</name>
<reference evidence="8 9" key="1">
    <citation type="submission" date="2020-03" db="EMBL/GenBank/DDBJ databases">
        <title>Genomic Encyclopedia of Type Strains, Phase III (KMG-III): the genomes of soil and plant-associated and newly described type strains.</title>
        <authorList>
            <person name="Whitman W."/>
        </authorList>
    </citation>
    <scope>NUCLEOTIDE SEQUENCE [LARGE SCALE GENOMIC DNA]</scope>
    <source>
        <strain evidence="8 9">CECT 4207</strain>
    </source>
</reference>
<evidence type="ECO:0000256" key="3">
    <source>
        <dbReference type="ARBA" id="ARBA00022741"/>
    </source>
</evidence>
<dbReference type="GO" id="GO:0008865">
    <property type="term" value="F:fructokinase activity"/>
    <property type="evidence" value="ECO:0007669"/>
    <property type="project" value="UniProtKB-EC"/>
</dbReference>
<dbReference type="EC" id="2.7.1.4" evidence="8"/>
<feature type="domain" description="Carbohydrate kinase PfkB" evidence="7">
    <location>
        <begin position="15"/>
        <end position="296"/>
    </location>
</feature>
<comment type="similarity">
    <text evidence="1">Belongs to the carbohydrate kinase PfkB family.</text>
</comment>
<evidence type="ECO:0000259" key="7">
    <source>
        <dbReference type="Pfam" id="PF00294"/>
    </source>
</evidence>
<evidence type="ECO:0000256" key="5">
    <source>
        <dbReference type="ARBA" id="ARBA00022840"/>
    </source>
</evidence>
<keyword evidence="5" id="KW-0067">ATP-binding</keyword>
<feature type="compositionally biased region" description="Basic residues" evidence="6">
    <location>
        <begin position="306"/>
        <end position="316"/>
    </location>
</feature>
<evidence type="ECO:0000256" key="2">
    <source>
        <dbReference type="ARBA" id="ARBA00022679"/>
    </source>
</evidence>
<evidence type="ECO:0000256" key="6">
    <source>
        <dbReference type="SAM" id="MobiDB-lite"/>
    </source>
</evidence>
<sequence length="340" mass="35099">MGPETTSETESALDVLVIGESLIDVVISPSGQVEHAGGSPANVAYGLGRLGISTGLLTAIGDDDRGTAIEAHLRSAGVTVLPGSRSLARTSTARVTLAADGSADYDFDVAWDMPVTALASLPKLLHTGSIAAFLAPGAGTVKSILERVHHHCTVTYDPNIRPALLGSHSEAVASFEDVVPATNLVKLSDEDARWLYPLKSLQETAAYVLGLGAKLAVVTMGAGGSHLASADATMDIPATKTTVADTIGAGDSFMSALILGYLNEDNVSPEAMRRMGEAATAAAAITVGRAGANPPSATELNEALRRNHPYQRRIRPRMSSSAGNPGKSENCPVHAAPSHH</sequence>
<keyword evidence="3" id="KW-0547">Nucleotide-binding</keyword>
<dbReference type="SUPFAM" id="SSF53613">
    <property type="entry name" value="Ribokinase-like"/>
    <property type="match status" value="1"/>
</dbReference>
<dbReference type="InterPro" id="IPR002173">
    <property type="entry name" value="Carboh/pur_kinase_PfkB_CS"/>
</dbReference>
<dbReference type="InterPro" id="IPR011611">
    <property type="entry name" value="PfkB_dom"/>
</dbReference>
<evidence type="ECO:0000256" key="4">
    <source>
        <dbReference type="ARBA" id="ARBA00022777"/>
    </source>
</evidence>
<dbReference type="Proteomes" id="UP000802392">
    <property type="component" value="Unassembled WGS sequence"/>
</dbReference>